<evidence type="ECO:0000256" key="4">
    <source>
        <dbReference type="ARBA" id="ARBA00022701"/>
    </source>
</evidence>
<organism evidence="11 12">
    <name type="scientific">Triparma laevis f. inornata</name>
    <dbReference type="NCBI Taxonomy" id="1714386"/>
    <lineage>
        <taxon>Eukaryota</taxon>
        <taxon>Sar</taxon>
        <taxon>Stramenopiles</taxon>
        <taxon>Ochrophyta</taxon>
        <taxon>Bolidophyceae</taxon>
        <taxon>Parmales</taxon>
        <taxon>Triparmaceae</taxon>
        <taxon>Triparma</taxon>
    </lineage>
</organism>
<evidence type="ECO:0000256" key="10">
    <source>
        <dbReference type="PROSITE-ProRule" id="PRU00339"/>
    </source>
</evidence>
<protein>
    <recommendedName>
        <fullName evidence="13">Kinesin light chain</fullName>
    </recommendedName>
</protein>
<dbReference type="GO" id="GO:0007018">
    <property type="term" value="P:microtubule-based movement"/>
    <property type="evidence" value="ECO:0007669"/>
    <property type="project" value="TreeGrafter"/>
</dbReference>
<proteinExistence type="inferred from homology"/>
<evidence type="ECO:0008006" key="13">
    <source>
        <dbReference type="Google" id="ProtNLM"/>
    </source>
</evidence>
<accession>A0A9W6ZSX3</accession>
<dbReference type="GO" id="GO:0019894">
    <property type="term" value="F:kinesin binding"/>
    <property type="evidence" value="ECO:0007669"/>
    <property type="project" value="TreeGrafter"/>
</dbReference>
<evidence type="ECO:0000256" key="9">
    <source>
        <dbReference type="ARBA" id="ARBA00023212"/>
    </source>
</evidence>
<keyword evidence="8" id="KW-0505">Motor protein</keyword>
<comment type="subcellular location">
    <subcellularLocation>
        <location evidence="1">Cytoplasm</location>
        <location evidence="1">Cytoskeleton</location>
    </subcellularLocation>
</comment>
<dbReference type="SUPFAM" id="SSF48452">
    <property type="entry name" value="TPR-like"/>
    <property type="match status" value="1"/>
</dbReference>
<keyword evidence="5" id="KW-0677">Repeat</keyword>
<evidence type="ECO:0000256" key="3">
    <source>
        <dbReference type="ARBA" id="ARBA00022490"/>
    </source>
</evidence>
<keyword evidence="4" id="KW-0493">Microtubule</keyword>
<dbReference type="GO" id="GO:0005874">
    <property type="term" value="C:microtubule"/>
    <property type="evidence" value="ECO:0007669"/>
    <property type="project" value="UniProtKB-KW"/>
</dbReference>
<dbReference type="Pfam" id="PF13424">
    <property type="entry name" value="TPR_12"/>
    <property type="match status" value="1"/>
</dbReference>
<evidence type="ECO:0000256" key="7">
    <source>
        <dbReference type="ARBA" id="ARBA00023054"/>
    </source>
</evidence>
<dbReference type="GO" id="GO:0005737">
    <property type="term" value="C:cytoplasm"/>
    <property type="evidence" value="ECO:0007669"/>
    <property type="project" value="TreeGrafter"/>
</dbReference>
<dbReference type="InterPro" id="IPR002151">
    <property type="entry name" value="Kinesin_light"/>
</dbReference>
<dbReference type="Gene3D" id="1.25.40.10">
    <property type="entry name" value="Tetratricopeptide repeat domain"/>
    <property type="match status" value="1"/>
</dbReference>
<feature type="repeat" description="TPR" evidence="10">
    <location>
        <begin position="236"/>
        <end position="269"/>
    </location>
</feature>
<evidence type="ECO:0000313" key="12">
    <source>
        <dbReference type="Proteomes" id="UP001162640"/>
    </source>
</evidence>
<dbReference type="PANTHER" id="PTHR45783:SF3">
    <property type="entry name" value="KINESIN LIGHT CHAIN"/>
    <property type="match status" value="1"/>
</dbReference>
<reference evidence="12" key="1">
    <citation type="journal article" date="2023" name="Commun. Biol.">
        <title>Genome analysis of Parmales, the sister group of diatoms, reveals the evolutionary specialization of diatoms from phago-mixotrophs to photoautotrophs.</title>
        <authorList>
            <person name="Ban H."/>
            <person name="Sato S."/>
            <person name="Yoshikawa S."/>
            <person name="Yamada K."/>
            <person name="Nakamura Y."/>
            <person name="Ichinomiya M."/>
            <person name="Sato N."/>
            <person name="Blanc-Mathieu R."/>
            <person name="Endo H."/>
            <person name="Kuwata A."/>
            <person name="Ogata H."/>
        </authorList>
    </citation>
    <scope>NUCLEOTIDE SEQUENCE [LARGE SCALE GENOMIC DNA]</scope>
</reference>
<dbReference type="InterPro" id="IPR011990">
    <property type="entry name" value="TPR-like_helical_dom_sf"/>
</dbReference>
<evidence type="ECO:0000313" key="11">
    <source>
        <dbReference type="EMBL" id="GMH58836.1"/>
    </source>
</evidence>
<sequence length="335" mass="38658">MRPCGYSATCRECADELRGRNELCPLFRKKIAGFTLGKWQSSIGEHGLWNMTQLVIGEGFNEYFRKQFNGNEEAYLRWREVFDVLEFGNSRDVGPDLPLEQQVLKITKSENLLKLRALAKLCSNDFFNDESLLVVAWRRILEVLVLAMPPVVEKKVRGKKKKQQTKKNDPRKLEKFDACAALGMVCRFVGDFDDARRNHLSVTLREKGQYEEAEEVYKRCLAGRMKVLGKDHDDRLGTLNNLGVVYQRLGNNEKELEYYERALKGYERLLGKNHPQTLMAVMNIAIVYTVQKDYGKADELYERALKGYEAQLGKDQGNTMRCAENYRKCLEKSGK</sequence>
<dbReference type="Proteomes" id="UP001162640">
    <property type="component" value="Unassembled WGS sequence"/>
</dbReference>
<keyword evidence="3" id="KW-0963">Cytoplasm</keyword>
<dbReference type="InterPro" id="IPR019734">
    <property type="entry name" value="TPR_rpt"/>
</dbReference>
<keyword evidence="6 10" id="KW-0802">TPR repeat</keyword>
<evidence type="ECO:0000256" key="6">
    <source>
        <dbReference type="ARBA" id="ARBA00022803"/>
    </source>
</evidence>
<dbReference type="SMART" id="SM00028">
    <property type="entry name" value="TPR"/>
    <property type="match status" value="3"/>
</dbReference>
<name>A0A9W6ZSX3_9STRA</name>
<evidence type="ECO:0000256" key="2">
    <source>
        <dbReference type="ARBA" id="ARBA00009622"/>
    </source>
</evidence>
<dbReference type="AlphaFoldDB" id="A0A9W6ZSX3"/>
<dbReference type="Pfam" id="PF13374">
    <property type="entry name" value="TPR_10"/>
    <property type="match status" value="1"/>
</dbReference>
<dbReference type="GO" id="GO:0005871">
    <property type="term" value="C:kinesin complex"/>
    <property type="evidence" value="ECO:0007669"/>
    <property type="project" value="InterPro"/>
</dbReference>
<dbReference type="PROSITE" id="PS50005">
    <property type="entry name" value="TPR"/>
    <property type="match status" value="1"/>
</dbReference>
<evidence type="ECO:0000256" key="1">
    <source>
        <dbReference type="ARBA" id="ARBA00004245"/>
    </source>
</evidence>
<comment type="caution">
    <text evidence="11">The sequence shown here is derived from an EMBL/GenBank/DDBJ whole genome shotgun (WGS) entry which is preliminary data.</text>
</comment>
<dbReference type="PANTHER" id="PTHR45783">
    <property type="entry name" value="KINESIN LIGHT CHAIN"/>
    <property type="match status" value="1"/>
</dbReference>
<keyword evidence="9" id="KW-0206">Cytoskeleton</keyword>
<gene>
    <name evidence="11" type="ORF">TL16_g02698</name>
</gene>
<dbReference type="EMBL" id="BLQM01000067">
    <property type="protein sequence ID" value="GMH58836.1"/>
    <property type="molecule type" value="Genomic_DNA"/>
</dbReference>
<evidence type="ECO:0000256" key="8">
    <source>
        <dbReference type="ARBA" id="ARBA00023175"/>
    </source>
</evidence>
<evidence type="ECO:0000256" key="5">
    <source>
        <dbReference type="ARBA" id="ARBA00022737"/>
    </source>
</evidence>
<comment type="similarity">
    <text evidence="2">Belongs to the kinesin light chain family.</text>
</comment>
<keyword evidence="7" id="KW-0175">Coiled coil</keyword>